<dbReference type="RefSeq" id="WP_137060539.1">
    <property type="nucleotide sequence ID" value="NZ_PNXQ01000005.1"/>
</dbReference>
<keyword evidence="2" id="KW-0282">Flagellum</keyword>
<dbReference type="PANTHER" id="PTHR37166">
    <property type="entry name" value="PROTEIN FLAG"/>
    <property type="match status" value="1"/>
</dbReference>
<sequence>MDSMIPPSTGSLLPIQSSTGIQREAPSDAETNYSAVQDAVQTANRSGTAQKQQTHEEAVLELQKAIDAIQGPQKTFEISVHEKTHAIMIKVMNKETGDLIREVPPEKILDIAAMMMEITGIIIDKKV</sequence>
<keyword evidence="2" id="KW-0969">Cilium</keyword>
<dbReference type="Gene3D" id="3.30.160.170">
    <property type="entry name" value="FlaG-like"/>
    <property type="match status" value="1"/>
</dbReference>
<dbReference type="Pfam" id="PF03646">
    <property type="entry name" value="FlaG"/>
    <property type="match status" value="1"/>
</dbReference>
<accession>A0A4U2Q2Y5</accession>
<dbReference type="Proteomes" id="UP000308114">
    <property type="component" value="Unassembled WGS sequence"/>
</dbReference>
<dbReference type="AlphaFoldDB" id="A0A4U2Q2Y5"/>
<protein>
    <submittedName>
        <fullName evidence="2">Flagellar biosynthesis protein FlaG</fullName>
    </submittedName>
</protein>
<feature type="compositionally biased region" description="Polar residues" evidence="1">
    <location>
        <begin position="1"/>
        <end position="21"/>
    </location>
</feature>
<organism evidence="2 3">
    <name type="scientific">Paenibacillus terrae</name>
    <dbReference type="NCBI Taxonomy" id="159743"/>
    <lineage>
        <taxon>Bacteria</taxon>
        <taxon>Bacillati</taxon>
        <taxon>Bacillota</taxon>
        <taxon>Bacilli</taxon>
        <taxon>Bacillales</taxon>
        <taxon>Paenibacillaceae</taxon>
        <taxon>Paenibacillus</taxon>
    </lineage>
</organism>
<name>A0A4U2Q2Y5_9BACL</name>
<gene>
    <name evidence="2" type="ORF">C1I60_03705</name>
</gene>
<keyword evidence="2" id="KW-0966">Cell projection</keyword>
<feature type="region of interest" description="Disordered" evidence="1">
    <location>
        <begin position="1"/>
        <end position="31"/>
    </location>
</feature>
<proteinExistence type="predicted"/>
<evidence type="ECO:0000313" key="2">
    <source>
        <dbReference type="EMBL" id="TKH45579.1"/>
    </source>
</evidence>
<dbReference type="EMBL" id="PNXQ01000005">
    <property type="protein sequence ID" value="TKH45579.1"/>
    <property type="molecule type" value="Genomic_DNA"/>
</dbReference>
<reference evidence="2 3" key="1">
    <citation type="submission" date="2018-01" db="EMBL/GenBank/DDBJ databases">
        <title>Bacillales members from the olive rhizosphere are effective biological control agents against Verticillium dahliae.</title>
        <authorList>
            <person name="Gomez-Lama C."/>
            <person name="Legarda G."/>
            <person name="Ruano-Rosa D."/>
            <person name="Pizarro-Tobias P."/>
            <person name="Valverde-Corredor A."/>
            <person name="Niqui J.L."/>
            <person name="Trivino J.C."/>
            <person name="Roca A."/>
            <person name="Mercado-Blanco J."/>
        </authorList>
    </citation>
    <scope>NUCLEOTIDE SEQUENCE [LARGE SCALE GENOMIC DNA]</scope>
    <source>
        <strain evidence="2 3">PIC167</strain>
    </source>
</reference>
<comment type="caution">
    <text evidence="2">The sequence shown here is derived from an EMBL/GenBank/DDBJ whole genome shotgun (WGS) entry which is preliminary data.</text>
</comment>
<dbReference type="SUPFAM" id="SSF160214">
    <property type="entry name" value="FlaG-like"/>
    <property type="match status" value="1"/>
</dbReference>
<evidence type="ECO:0000256" key="1">
    <source>
        <dbReference type="SAM" id="MobiDB-lite"/>
    </source>
</evidence>
<dbReference type="InterPro" id="IPR005186">
    <property type="entry name" value="FlaG"/>
</dbReference>
<dbReference type="InterPro" id="IPR035924">
    <property type="entry name" value="FlaG-like_sf"/>
</dbReference>
<dbReference type="PANTHER" id="PTHR37166:SF1">
    <property type="entry name" value="PROTEIN FLAG"/>
    <property type="match status" value="1"/>
</dbReference>
<evidence type="ECO:0000313" key="3">
    <source>
        <dbReference type="Proteomes" id="UP000308114"/>
    </source>
</evidence>